<dbReference type="AlphaFoldDB" id="A0A5B9QIT8"/>
<feature type="transmembrane region" description="Helical" evidence="7">
    <location>
        <begin position="50"/>
        <end position="68"/>
    </location>
</feature>
<evidence type="ECO:0000256" key="7">
    <source>
        <dbReference type="HAMAP-Rule" id="MF_01147"/>
    </source>
</evidence>
<dbReference type="GO" id="GO:0005886">
    <property type="term" value="C:plasma membrane"/>
    <property type="evidence" value="ECO:0007669"/>
    <property type="project" value="UniProtKB-SubCell"/>
</dbReference>
<keyword evidence="8" id="KW-0328">Glycosyltransferase</keyword>
<proteinExistence type="inferred from homology"/>
<keyword evidence="6 7" id="KW-0472">Membrane</keyword>
<comment type="subcellular location">
    <subcellularLocation>
        <location evidence="7">Cell membrane</location>
        <topology evidence="7">Multi-pass membrane protein</topology>
    </subcellularLocation>
</comment>
<feature type="transmembrane region" description="Helical" evidence="7">
    <location>
        <begin position="184"/>
        <end position="204"/>
    </location>
</feature>
<dbReference type="EC" id="2.5.1.145" evidence="7"/>
<feature type="transmembrane region" description="Helical" evidence="7">
    <location>
        <begin position="322"/>
        <end position="342"/>
    </location>
</feature>
<accession>A0A5B9QIT8</accession>
<evidence type="ECO:0000256" key="6">
    <source>
        <dbReference type="ARBA" id="ARBA00023136"/>
    </source>
</evidence>
<evidence type="ECO:0000313" key="9">
    <source>
        <dbReference type="Proteomes" id="UP000323917"/>
    </source>
</evidence>
<dbReference type="PANTHER" id="PTHR30589">
    <property type="entry name" value="PROLIPOPROTEIN DIACYLGLYCERYL TRANSFERASE"/>
    <property type="match status" value="1"/>
</dbReference>
<evidence type="ECO:0000256" key="4">
    <source>
        <dbReference type="ARBA" id="ARBA00022692"/>
    </source>
</evidence>
<evidence type="ECO:0000256" key="2">
    <source>
        <dbReference type="ARBA" id="ARBA00022475"/>
    </source>
</evidence>
<feature type="transmembrane region" description="Helical" evidence="7">
    <location>
        <begin position="154"/>
        <end position="172"/>
    </location>
</feature>
<feature type="transmembrane region" description="Helical" evidence="7">
    <location>
        <begin position="12"/>
        <end position="38"/>
    </location>
</feature>
<keyword evidence="9" id="KW-1185">Reference proteome</keyword>
<keyword evidence="3 7" id="KW-0808">Transferase</keyword>
<dbReference type="PANTHER" id="PTHR30589:SF0">
    <property type="entry name" value="PHOSPHATIDYLGLYCEROL--PROLIPOPROTEIN DIACYLGLYCERYL TRANSFERASE"/>
    <property type="match status" value="1"/>
</dbReference>
<evidence type="ECO:0000313" key="8">
    <source>
        <dbReference type="EMBL" id="QEG37632.1"/>
    </source>
</evidence>
<dbReference type="InterPro" id="IPR001640">
    <property type="entry name" value="Lgt"/>
</dbReference>
<evidence type="ECO:0000256" key="1">
    <source>
        <dbReference type="ARBA" id="ARBA00007150"/>
    </source>
</evidence>
<evidence type="ECO:0000256" key="3">
    <source>
        <dbReference type="ARBA" id="ARBA00022679"/>
    </source>
</evidence>
<dbReference type="GO" id="GO:0008961">
    <property type="term" value="F:phosphatidylglycerol-prolipoprotein diacylglyceryl transferase activity"/>
    <property type="evidence" value="ECO:0007669"/>
    <property type="project" value="UniProtKB-UniRule"/>
</dbReference>
<evidence type="ECO:0000256" key="5">
    <source>
        <dbReference type="ARBA" id="ARBA00022989"/>
    </source>
</evidence>
<name>A0A5B9QIT8_9BACT</name>
<organism evidence="8 9">
    <name type="scientific">Bythopirellula goksoeyrii</name>
    <dbReference type="NCBI Taxonomy" id="1400387"/>
    <lineage>
        <taxon>Bacteria</taxon>
        <taxon>Pseudomonadati</taxon>
        <taxon>Planctomycetota</taxon>
        <taxon>Planctomycetia</taxon>
        <taxon>Pirellulales</taxon>
        <taxon>Lacipirellulaceae</taxon>
        <taxon>Bythopirellula</taxon>
    </lineage>
</organism>
<feature type="transmembrane region" description="Helical" evidence="7">
    <location>
        <begin position="74"/>
        <end position="93"/>
    </location>
</feature>
<comment type="function">
    <text evidence="7">Catalyzes the transfer of the diacylglyceryl group from phosphatidylglycerol to the sulfhydryl group of the N-terminal cysteine of a prolipoprotein, the first step in the formation of mature lipoproteins.</text>
</comment>
<comment type="pathway">
    <text evidence="7">Protein modification; lipoprotein biosynthesis (diacylglyceryl transfer).</text>
</comment>
<comment type="similarity">
    <text evidence="1 7">Belongs to the Lgt family.</text>
</comment>
<dbReference type="GO" id="GO:0042158">
    <property type="term" value="P:lipoprotein biosynthetic process"/>
    <property type="evidence" value="ECO:0007669"/>
    <property type="project" value="UniProtKB-UniRule"/>
</dbReference>
<dbReference type="Proteomes" id="UP000323917">
    <property type="component" value="Chromosome"/>
</dbReference>
<dbReference type="UniPathway" id="UPA00664"/>
<feature type="binding site" evidence="7">
    <location>
        <position position="197"/>
    </location>
    <ligand>
        <name>a 1,2-diacyl-sn-glycero-3-phospho-(1'-sn-glycerol)</name>
        <dbReference type="ChEBI" id="CHEBI:64716"/>
    </ligand>
</feature>
<gene>
    <name evidence="7 8" type="primary">lgt</name>
    <name evidence="8" type="ORF">Pr1d_49780</name>
</gene>
<dbReference type="NCBIfam" id="TIGR00544">
    <property type="entry name" value="lgt"/>
    <property type="match status" value="1"/>
</dbReference>
<keyword evidence="2 7" id="KW-1003">Cell membrane</keyword>
<dbReference type="KEGG" id="bgok:Pr1d_49780"/>
<protein>
    <recommendedName>
        <fullName evidence="7">Phosphatidylglycerol--prolipoprotein diacylglyceryl transferase</fullName>
        <ecNumber evidence="7">2.5.1.145</ecNumber>
    </recommendedName>
</protein>
<dbReference type="Pfam" id="PF01790">
    <property type="entry name" value="LGT"/>
    <property type="match status" value="1"/>
</dbReference>
<keyword evidence="4 7" id="KW-0812">Transmembrane</keyword>
<dbReference type="OrthoDB" id="871140at2"/>
<sequence length="352" mass="38619">MRSELLRIPLEISGVPLFGIGVLLALWLLGGIAAMVVYAKKSAQHNWKEFVPGWIIGALAIAILPRFFPEGLPLRGYGLMVLCGSVSGILMAIHRGKQMGIHADTLLSLAFGMFICGILGARLFYVIEYWDTRFQFGDWPSTLLAVVKFTEGGLVVYGALIGATLAFLVFTYRHKLPPLALADLIAPSLLVGLAFGRIGCLLNGCCYGGESDLPWAVTFPRDSLPYMEQFESGKLVGENTPIDAATGLPANLPPRSLPVHPTQIYSSIDAALLCWFLWSYYPFRRRDGEVTALMLTIHPISRFLLEMIRIDESAVFGTGLSISQNISILLLVATAIGWVFLLRQTPRRASFV</sequence>
<reference evidence="8 9" key="1">
    <citation type="submission" date="2019-08" db="EMBL/GenBank/DDBJ databases">
        <title>Deep-cultivation of Planctomycetes and their phenomic and genomic characterization uncovers novel biology.</title>
        <authorList>
            <person name="Wiegand S."/>
            <person name="Jogler M."/>
            <person name="Boedeker C."/>
            <person name="Pinto D."/>
            <person name="Vollmers J."/>
            <person name="Rivas-Marin E."/>
            <person name="Kohn T."/>
            <person name="Peeters S.H."/>
            <person name="Heuer A."/>
            <person name="Rast P."/>
            <person name="Oberbeckmann S."/>
            <person name="Bunk B."/>
            <person name="Jeske O."/>
            <person name="Meyerdierks A."/>
            <person name="Storesund J.E."/>
            <person name="Kallscheuer N."/>
            <person name="Luecker S."/>
            <person name="Lage O.M."/>
            <person name="Pohl T."/>
            <person name="Merkel B.J."/>
            <person name="Hornburger P."/>
            <person name="Mueller R.-W."/>
            <person name="Bruemmer F."/>
            <person name="Labrenz M."/>
            <person name="Spormann A.M."/>
            <person name="Op den Camp H."/>
            <person name="Overmann J."/>
            <person name="Amann R."/>
            <person name="Jetten M.S.M."/>
            <person name="Mascher T."/>
            <person name="Medema M.H."/>
            <person name="Devos D.P."/>
            <person name="Kaster A.-K."/>
            <person name="Ovreas L."/>
            <person name="Rohde M."/>
            <person name="Galperin M.Y."/>
            <person name="Jogler C."/>
        </authorList>
    </citation>
    <scope>NUCLEOTIDE SEQUENCE [LARGE SCALE GENOMIC DNA]</scope>
    <source>
        <strain evidence="8 9">Pr1d</strain>
    </source>
</reference>
<keyword evidence="5 7" id="KW-1133">Transmembrane helix</keyword>
<keyword evidence="8" id="KW-0449">Lipoprotein</keyword>
<feature type="transmembrane region" description="Helical" evidence="7">
    <location>
        <begin position="105"/>
        <end position="127"/>
    </location>
</feature>
<comment type="catalytic activity">
    <reaction evidence="7">
        <text>L-cysteinyl-[prolipoprotein] + a 1,2-diacyl-sn-glycero-3-phospho-(1'-sn-glycerol) = an S-1,2-diacyl-sn-glyceryl-L-cysteinyl-[prolipoprotein] + sn-glycerol 1-phosphate + H(+)</text>
        <dbReference type="Rhea" id="RHEA:56712"/>
        <dbReference type="Rhea" id="RHEA-COMP:14679"/>
        <dbReference type="Rhea" id="RHEA-COMP:14680"/>
        <dbReference type="ChEBI" id="CHEBI:15378"/>
        <dbReference type="ChEBI" id="CHEBI:29950"/>
        <dbReference type="ChEBI" id="CHEBI:57685"/>
        <dbReference type="ChEBI" id="CHEBI:64716"/>
        <dbReference type="ChEBI" id="CHEBI:140658"/>
        <dbReference type="EC" id="2.5.1.145"/>
    </reaction>
</comment>
<dbReference type="EMBL" id="CP042913">
    <property type="protein sequence ID" value="QEG37632.1"/>
    <property type="molecule type" value="Genomic_DNA"/>
</dbReference>
<dbReference type="RefSeq" id="WP_148075835.1">
    <property type="nucleotide sequence ID" value="NZ_CP042913.1"/>
</dbReference>
<dbReference type="HAMAP" id="MF_01147">
    <property type="entry name" value="Lgt"/>
    <property type="match status" value="1"/>
</dbReference>